<dbReference type="InterPro" id="IPR005162">
    <property type="entry name" value="Retrotrans_gag_dom"/>
</dbReference>
<feature type="compositionally biased region" description="Low complexity" evidence="2">
    <location>
        <begin position="389"/>
        <end position="420"/>
    </location>
</feature>
<dbReference type="PANTHER" id="PTHR11439">
    <property type="entry name" value="GAG-POL-RELATED RETROTRANSPOSON"/>
    <property type="match status" value="1"/>
</dbReference>
<feature type="compositionally biased region" description="Basic and acidic residues" evidence="2">
    <location>
        <begin position="583"/>
        <end position="607"/>
    </location>
</feature>
<name>A0AAD8X172_LOLMU</name>
<organism evidence="4 5">
    <name type="scientific">Lolium multiflorum</name>
    <name type="common">Italian ryegrass</name>
    <name type="synonym">Lolium perenne subsp. multiflorum</name>
    <dbReference type="NCBI Taxonomy" id="4521"/>
    <lineage>
        <taxon>Eukaryota</taxon>
        <taxon>Viridiplantae</taxon>
        <taxon>Streptophyta</taxon>
        <taxon>Embryophyta</taxon>
        <taxon>Tracheophyta</taxon>
        <taxon>Spermatophyta</taxon>
        <taxon>Magnoliopsida</taxon>
        <taxon>Liliopsida</taxon>
        <taxon>Poales</taxon>
        <taxon>Poaceae</taxon>
        <taxon>BOP clade</taxon>
        <taxon>Pooideae</taxon>
        <taxon>Poodae</taxon>
        <taxon>Poeae</taxon>
        <taxon>Poeae Chloroplast Group 2 (Poeae type)</taxon>
        <taxon>Loliodinae</taxon>
        <taxon>Loliinae</taxon>
        <taxon>Lolium</taxon>
    </lineage>
</organism>
<feature type="region of interest" description="Disordered" evidence="2">
    <location>
        <begin position="473"/>
        <end position="519"/>
    </location>
</feature>
<evidence type="ECO:0000259" key="3">
    <source>
        <dbReference type="PROSITE" id="PS50158"/>
    </source>
</evidence>
<keyword evidence="1" id="KW-0862">Zinc</keyword>
<feature type="compositionally biased region" description="Basic and acidic residues" evidence="2">
    <location>
        <begin position="750"/>
        <end position="759"/>
    </location>
</feature>
<dbReference type="EMBL" id="JAUUTY010000001">
    <property type="protein sequence ID" value="KAK1692686.1"/>
    <property type="molecule type" value="Genomic_DNA"/>
</dbReference>
<feature type="region of interest" description="Disordered" evidence="2">
    <location>
        <begin position="39"/>
        <end position="69"/>
    </location>
</feature>
<reference evidence="4" key="1">
    <citation type="submission" date="2023-07" db="EMBL/GenBank/DDBJ databases">
        <title>A chromosome-level genome assembly of Lolium multiflorum.</title>
        <authorList>
            <person name="Chen Y."/>
            <person name="Copetti D."/>
            <person name="Kolliker R."/>
            <person name="Studer B."/>
        </authorList>
    </citation>
    <scope>NUCLEOTIDE SEQUENCE</scope>
    <source>
        <strain evidence="4">02402/16</strain>
        <tissue evidence="4">Leaf</tissue>
    </source>
</reference>
<dbReference type="AlphaFoldDB" id="A0AAD8X172"/>
<feature type="compositionally biased region" description="Low complexity" evidence="2">
    <location>
        <begin position="473"/>
        <end position="490"/>
    </location>
</feature>
<dbReference type="InterPro" id="IPR036875">
    <property type="entry name" value="Znf_CCHC_sf"/>
</dbReference>
<evidence type="ECO:0000256" key="1">
    <source>
        <dbReference type="PROSITE-ProRule" id="PRU00047"/>
    </source>
</evidence>
<comment type="caution">
    <text evidence="4">The sequence shown here is derived from an EMBL/GenBank/DDBJ whole genome shotgun (WGS) entry which is preliminary data.</text>
</comment>
<feature type="compositionally biased region" description="Basic and acidic residues" evidence="2">
    <location>
        <begin position="798"/>
        <end position="810"/>
    </location>
</feature>
<proteinExistence type="predicted"/>
<gene>
    <name evidence="4" type="ORF">QYE76_009383</name>
</gene>
<keyword evidence="1" id="KW-0863">Zinc-finger</keyword>
<dbReference type="Pfam" id="PF03732">
    <property type="entry name" value="Retrotrans_gag"/>
    <property type="match status" value="1"/>
</dbReference>
<feature type="domain" description="CCHC-type" evidence="3">
    <location>
        <begin position="76"/>
        <end position="91"/>
    </location>
</feature>
<feature type="compositionally biased region" description="Basic residues" evidence="2">
    <location>
        <begin position="43"/>
        <end position="52"/>
    </location>
</feature>
<dbReference type="GO" id="GO:0003676">
    <property type="term" value="F:nucleic acid binding"/>
    <property type="evidence" value="ECO:0007669"/>
    <property type="project" value="InterPro"/>
</dbReference>
<dbReference type="SMART" id="SM00343">
    <property type="entry name" value="ZnF_C2HC"/>
    <property type="match status" value="1"/>
</dbReference>
<feature type="compositionally biased region" description="Basic and acidic residues" evidence="2">
    <location>
        <begin position="53"/>
        <end position="67"/>
    </location>
</feature>
<sequence>MNYNMQNMNKELRELFSMLKSAEVEIKKENQVLMVNKTTSLKKQGKPNKGNFKKGDKKVAAPPEKPKAGPKPETVCYYCQGKGHWKRNCSKYLADLKSGHVKKKGNVLSKTQGPATADERERMRKIPYALAVGSIMYAMLCTRPDIAHAVSLTSRYQSDPGMEHWTAVKNILKYLKRTKEMFLCYGGDQELDVTSYTDASWNTDPDDSKSQSGYVFILNGAAVSWSSSEQCTVAKSSTKYEYIAASEASSEAVWMKRFIVELGVVPSALDPLVIYCDNTGAIANAKEPRSHKKLKHIKLCFHSIREYIEDGEVELCKVHTDLNVADPLTKALPRAKHDQHQNAMGVSLQDSINPKPLSEGIAEERPRQLAPSVGTLSAQGRASADPIMTSEASSANPPATSPANSPVTSSAISSTPSSPILGSPIRFGSYEFTPHSDSSRSNFSDLQGNMEMTFGSVHYNVNVEGILQLLESPASGSTSSSASSSVDLSAGLTGSTCSPIPSAPRSKSSMSVGSDDSSSSELTSYYCLNCDTRHGLGSTDTPFICNAQYSSGEDSIDSTVQRTAQRTAHHQVYVANNTGNTRRRGDEDHTPRSSRRASFEDSASNRDSDYTIADEEWAAARAAVLNNTPLPAGTSDSARAWLRGLPKGSVKSWDDLVDAFVANFQATYKRPVGIEELRSCRQKQKESMRSYIGRFTKLLNAAKDVSVDRAIAAFSDGVQRESYIEELGRKKPKTITKLMEIANSWADGEDNVRRPRQRSDDEDDDQPKHDSGSRRDRHKRRKNRNYDDNNLVAAGYADRQDDRDDRHDGNRNNSGNRGNYKPRQQRTPELPYAEQVNAPCYLHSYVDSKDGKTKSSHLLRDCRQFLDMHKLIQSGQQQLPPPQPPPTQHQVQQTQPNEAFPPPRGQMSMIHRTGVSRREMKKLTREINLAESIMANIPEYVDGLLRALCSAEQIIR</sequence>
<dbReference type="SUPFAM" id="SSF57756">
    <property type="entry name" value="Retrovirus zinc finger-like domains"/>
    <property type="match status" value="1"/>
</dbReference>
<dbReference type="CDD" id="cd09272">
    <property type="entry name" value="RNase_HI_RT_Ty1"/>
    <property type="match status" value="1"/>
</dbReference>
<feature type="compositionally biased region" description="Low complexity" evidence="2">
    <location>
        <begin position="506"/>
        <end position="519"/>
    </location>
</feature>
<dbReference type="PANTHER" id="PTHR11439:SF467">
    <property type="entry name" value="INTEGRASE CATALYTIC DOMAIN-CONTAINING PROTEIN"/>
    <property type="match status" value="1"/>
</dbReference>
<dbReference type="InterPro" id="IPR001878">
    <property type="entry name" value="Znf_CCHC"/>
</dbReference>
<dbReference type="Proteomes" id="UP001231189">
    <property type="component" value="Unassembled WGS sequence"/>
</dbReference>
<feature type="region of interest" description="Disordered" evidence="2">
    <location>
        <begin position="334"/>
        <end position="420"/>
    </location>
</feature>
<feature type="region of interest" description="Disordered" evidence="2">
    <location>
        <begin position="565"/>
        <end position="607"/>
    </location>
</feature>
<keyword evidence="5" id="KW-1185">Reference proteome</keyword>
<dbReference type="PROSITE" id="PS50158">
    <property type="entry name" value="ZF_CCHC"/>
    <property type="match status" value="1"/>
</dbReference>
<keyword evidence="1" id="KW-0479">Metal-binding</keyword>
<evidence type="ECO:0000313" key="5">
    <source>
        <dbReference type="Proteomes" id="UP001231189"/>
    </source>
</evidence>
<protein>
    <recommendedName>
        <fullName evidence="3">CCHC-type domain-containing protein</fullName>
    </recommendedName>
</protein>
<evidence type="ECO:0000256" key="2">
    <source>
        <dbReference type="SAM" id="MobiDB-lite"/>
    </source>
</evidence>
<dbReference type="Gene3D" id="4.10.60.10">
    <property type="entry name" value="Zinc finger, CCHC-type"/>
    <property type="match status" value="1"/>
</dbReference>
<dbReference type="GO" id="GO:0008270">
    <property type="term" value="F:zinc ion binding"/>
    <property type="evidence" value="ECO:0007669"/>
    <property type="project" value="UniProtKB-KW"/>
</dbReference>
<feature type="region of interest" description="Disordered" evidence="2">
    <location>
        <begin position="746"/>
        <end position="825"/>
    </location>
</feature>
<feature type="region of interest" description="Disordered" evidence="2">
    <location>
        <begin position="874"/>
        <end position="908"/>
    </location>
</feature>
<evidence type="ECO:0000313" key="4">
    <source>
        <dbReference type="EMBL" id="KAK1692686.1"/>
    </source>
</evidence>
<accession>A0AAD8X172</accession>
<feature type="compositionally biased region" description="Polar residues" evidence="2">
    <location>
        <begin position="341"/>
        <end position="352"/>
    </location>
</feature>